<evidence type="ECO:0000313" key="5">
    <source>
        <dbReference type="EMBL" id="KAF0741348.1"/>
    </source>
</evidence>
<dbReference type="PROSITE" id="PS50294">
    <property type="entry name" value="WD_REPEATS_REGION"/>
    <property type="match status" value="1"/>
</dbReference>
<evidence type="ECO:0000313" key="6">
    <source>
        <dbReference type="Proteomes" id="UP000481153"/>
    </source>
</evidence>
<name>A0A6G0XM90_9STRA</name>
<dbReference type="InterPro" id="IPR036322">
    <property type="entry name" value="WD40_repeat_dom_sf"/>
</dbReference>
<dbReference type="InterPro" id="IPR055442">
    <property type="entry name" value="Beta-prop_EML-like_2nd"/>
</dbReference>
<dbReference type="EMBL" id="VJMJ01000037">
    <property type="protein sequence ID" value="KAF0741348.1"/>
    <property type="molecule type" value="Genomic_DNA"/>
</dbReference>
<dbReference type="InterPro" id="IPR050630">
    <property type="entry name" value="WD_repeat_EMAP"/>
</dbReference>
<dbReference type="Pfam" id="PF23414">
    <property type="entry name" value="Beta-prop_EML_2"/>
    <property type="match status" value="1"/>
</dbReference>
<dbReference type="PANTHER" id="PTHR13720">
    <property type="entry name" value="WD-40 REPEAT PROTEIN"/>
    <property type="match status" value="1"/>
</dbReference>
<dbReference type="AlphaFoldDB" id="A0A6G0XM90"/>
<dbReference type="InterPro" id="IPR015943">
    <property type="entry name" value="WD40/YVTN_repeat-like_dom_sf"/>
</dbReference>
<protein>
    <recommendedName>
        <fullName evidence="4">EML-like second beta-propeller domain-containing protein</fullName>
    </recommendedName>
</protein>
<dbReference type="PROSITE" id="PS50082">
    <property type="entry name" value="WD_REPEATS_2"/>
    <property type="match status" value="1"/>
</dbReference>
<organism evidence="5 6">
    <name type="scientific">Aphanomyces euteiches</name>
    <dbReference type="NCBI Taxonomy" id="100861"/>
    <lineage>
        <taxon>Eukaryota</taxon>
        <taxon>Sar</taxon>
        <taxon>Stramenopiles</taxon>
        <taxon>Oomycota</taxon>
        <taxon>Saprolegniomycetes</taxon>
        <taxon>Saprolegniales</taxon>
        <taxon>Verrucalvaceae</taxon>
        <taxon>Aphanomyces</taxon>
    </lineage>
</organism>
<keyword evidence="1 3" id="KW-0853">WD repeat</keyword>
<gene>
    <name evidence="5" type="ORF">Ae201684_003459</name>
</gene>
<dbReference type="SUPFAM" id="SSF50978">
    <property type="entry name" value="WD40 repeat-like"/>
    <property type="match status" value="1"/>
</dbReference>
<keyword evidence="6" id="KW-1185">Reference proteome</keyword>
<feature type="domain" description="EML-like second beta-propeller" evidence="4">
    <location>
        <begin position="2"/>
        <end position="248"/>
    </location>
</feature>
<keyword evidence="2" id="KW-0677">Repeat</keyword>
<reference evidence="5 6" key="1">
    <citation type="submission" date="2019-07" db="EMBL/GenBank/DDBJ databases">
        <title>Genomics analysis of Aphanomyces spp. identifies a new class of oomycete effector associated with host adaptation.</title>
        <authorList>
            <person name="Gaulin E."/>
        </authorList>
    </citation>
    <scope>NUCLEOTIDE SEQUENCE [LARGE SCALE GENOMIC DNA]</scope>
    <source>
        <strain evidence="5 6">ATCC 201684</strain>
    </source>
</reference>
<proteinExistence type="predicted"/>
<evidence type="ECO:0000259" key="4">
    <source>
        <dbReference type="Pfam" id="PF23414"/>
    </source>
</evidence>
<sequence length="250" mass="27494">MELDEMARAAAISPDGKLVAIGYGGELGRGKKKVNKIGWIGFYELSSTNTIFEHQASNAAISEVKFSASGSMAAFGSHDAKIYLYKLDKASSPPAISKFEVFDAHRSYITHIDFSSDDKYLQSNCGGYELLFCDTQTGKQIKSAKMLKDVMWDSWTCALGWPVQGIWPEFADGTDINSVCASASRTLITTGDDSSCVKVFRYPCLTKGAKFIQGKGHSSHVTNVRFTRDDKYIISIGGNDRTTMQWKLSD</sequence>
<dbReference type="InterPro" id="IPR001680">
    <property type="entry name" value="WD40_rpt"/>
</dbReference>
<accession>A0A6G0XM90</accession>
<dbReference type="Gene3D" id="2.130.10.10">
    <property type="entry name" value="YVTN repeat-like/Quinoprotein amine dehydrogenase"/>
    <property type="match status" value="1"/>
</dbReference>
<dbReference type="FunFam" id="2.130.10.10:FF:000320">
    <property type="entry name" value="echinoderm microtubule-associated protein-like 6"/>
    <property type="match status" value="1"/>
</dbReference>
<dbReference type="SMART" id="SM00320">
    <property type="entry name" value="WD40"/>
    <property type="match status" value="4"/>
</dbReference>
<evidence type="ECO:0000256" key="1">
    <source>
        <dbReference type="ARBA" id="ARBA00022574"/>
    </source>
</evidence>
<dbReference type="Proteomes" id="UP000481153">
    <property type="component" value="Unassembled WGS sequence"/>
</dbReference>
<feature type="repeat" description="WD" evidence="3">
    <location>
        <begin position="214"/>
        <end position="250"/>
    </location>
</feature>
<evidence type="ECO:0000256" key="2">
    <source>
        <dbReference type="ARBA" id="ARBA00022737"/>
    </source>
</evidence>
<comment type="caution">
    <text evidence="5">The sequence shown here is derived from an EMBL/GenBank/DDBJ whole genome shotgun (WGS) entry which is preliminary data.</text>
</comment>
<dbReference type="GO" id="GO:0008017">
    <property type="term" value="F:microtubule binding"/>
    <property type="evidence" value="ECO:0007669"/>
    <property type="project" value="TreeGrafter"/>
</dbReference>
<dbReference type="VEuPathDB" id="FungiDB:AeMF1_016722"/>
<evidence type="ECO:0000256" key="3">
    <source>
        <dbReference type="PROSITE-ProRule" id="PRU00221"/>
    </source>
</evidence>
<dbReference type="PANTHER" id="PTHR13720:SF33">
    <property type="entry name" value="HELP DOMAIN-CONTAINING PROTEIN"/>
    <property type="match status" value="1"/>
</dbReference>